<name>A0ACB7S6X1_HYAAI</name>
<proteinExistence type="predicted"/>
<protein>
    <submittedName>
        <fullName evidence="1">Uncharacterized protein</fullName>
    </submittedName>
</protein>
<reference evidence="1" key="1">
    <citation type="submission" date="2020-05" db="EMBL/GenBank/DDBJ databases">
        <title>Large-scale comparative analyses of tick genomes elucidate their genetic diversity and vector capacities.</title>
        <authorList>
            <person name="Jia N."/>
            <person name="Wang J."/>
            <person name="Shi W."/>
            <person name="Du L."/>
            <person name="Sun Y."/>
            <person name="Zhan W."/>
            <person name="Jiang J."/>
            <person name="Wang Q."/>
            <person name="Zhang B."/>
            <person name="Ji P."/>
            <person name="Sakyi L.B."/>
            <person name="Cui X."/>
            <person name="Yuan T."/>
            <person name="Jiang B."/>
            <person name="Yang W."/>
            <person name="Lam T.T.-Y."/>
            <person name="Chang Q."/>
            <person name="Ding S."/>
            <person name="Wang X."/>
            <person name="Zhu J."/>
            <person name="Ruan X."/>
            <person name="Zhao L."/>
            <person name="Wei J."/>
            <person name="Que T."/>
            <person name="Du C."/>
            <person name="Cheng J."/>
            <person name="Dai P."/>
            <person name="Han X."/>
            <person name="Huang E."/>
            <person name="Gao Y."/>
            <person name="Liu J."/>
            <person name="Shao H."/>
            <person name="Ye R."/>
            <person name="Li L."/>
            <person name="Wei W."/>
            <person name="Wang X."/>
            <person name="Wang C."/>
            <person name="Yang T."/>
            <person name="Huo Q."/>
            <person name="Li W."/>
            <person name="Guo W."/>
            <person name="Chen H."/>
            <person name="Zhou L."/>
            <person name="Ni X."/>
            <person name="Tian J."/>
            <person name="Zhou Y."/>
            <person name="Sheng Y."/>
            <person name="Liu T."/>
            <person name="Pan Y."/>
            <person name="Xia L."/>
            <person name="Li J."/>
            <person name="Zhao F."/>
            <person name="Cao W."/>
        </authorList>
    </citation>
    <scope>NUCLEOTIDE SEQUENCE</scope>
    <source>
        <strain evidence="1">Hyas-2018</strain>
    </source>
</reference>
<organism evidence="1 2">
    <name type="scientific">Hyalomma asiaticum</name>
    <name type="common">Tick</name>
    <dbReference type="NCBI Taxonomy" id="266040"/>
    <lineage>
        <taxon>Eukaryota</taxon>
        <taxon>Metazoa</taxon>
        <taxon>Ecdysozoa</taxon>
        <taxon>Arthropoda</taxon>
        <taxon>Chelicerata</taxon>
        <taxon>Arachnida</taxon>
        <taxon>Acari</taxon>
        <taxon>Parasitiformes</taxon>
        <taxon>Ixodida</taxon>
        <taxon>Ixodoidea</taxon>
        <taxon>Ixodidae</taxon>
        <taxon>Hyalomminae</taxon>
        <taxon>Hyalomma</taxon>
    </lineage>
</organism>
<keyword evidence="2" id="KW-1185">Reference proteome</keyword>
<gene>
    <name evidence="1" type="ORF">HPB50_013117</name>
</gene>
<evidence type="ECO:0000313" key="1">
    <source>
        <dbReference type="EMBL" id="KAH6930375.1"/>
    </source>
</evidence>
<sequence>MRGEKGFSRNRTVKDAPERCAEHLHEKDSGAARIVPLPFARQLTGHTEISIALCAITDGLQCARRHTAMCVRVCLCGSCNEAEGKVPLPRESVWQVKARHHWDHRTGKQSTEKGESLDRFPTLLFRSTFDKCRRTRDVYNRRPTAQLSLRRDGESRSVGRSLKSLHIRDLTSPYELLRWARVREV</sequence>
<evidence type="ECO:0000313" key="2">
    <source>
        <dbReference type="Proteomes" id="UP000821845"/>
    </source>
</evidence>
<comment type="caution">
    <text evidence="1">The sequence shown here is derived from an EMBL/GenBank/DDBJ whole genome shotgun (WGS) entry which is preliminary data.</text>
</comment>
<dbReference type="EMBL" id="CM023485">
    <property type="protein sequence ID" value="KAH6930375.1"/>
    <property type="molecule type" value="Genomic_DNA"/>
</dbReference>
<dbReference type="Proteomes" id="UP000821845">
    <property type="component" value="Chromosome 5"/>
</dbReference>
<accession>A0ACB7S6X1</accession>